<dbReference type="InterPro" id="IPR005135">
    <property type="entry name" value="Endo/exonuclease/phosphatase"/>
</dbReference>
<feature type="chain" id="PRO_5037387704" evidence="1">
    <location>
        <begin position="19"/>
        <end position="289"/>
    </location>
</feature>
<sequence length="289" mass="32332">MRPLLIALLTLLAIPAMANELKLATWNIAWLTTKPAGHPDLPRNLRPRSNDDFTRLRAYADRLAADVVAVQEVDGPLAAARVFDATRYDFHFPAESDTQRAGFAWRRGLTVTRNLDLMALDLAPTARFSLRRGADITVRDGDMPPIRLLSVHLDGGCAWDPIRQPNSRDCQNIGRQAAILQDWIAARRAEGIAFAILGDFNRRMERNDEFIALLGEAAPLTRVTQGFANPCQAREGGARPFIDHILLGGPARDWVVRDSFRVLVYNERDAAVRERLSDHCPVSIRIDPR</sequence>
<evidence type="ECO:0000256" key="1">
    <source>
        <dbReference type="SAM" id="SignalP"/>
    </source>
</evidence>
<keyword evidence="4" id="KW-1185">Reference proteome</keyword>
<dbReference type="RefSeq" id="WP_188970133.1">
    <property type="nucleotide sequence ID" value="NZ_BMKW01000010.1"/>
</dbReference>
<evidence type="ECO:0000313" key="4">
    <source>
        <dbReference type="Proteomes" id="UP000661507"/>
    </source>
</evidence>
<dbReference type="Pfam" id="PF03372">
    <property type="entry name" value="Exo_endo_phos"/>
    <property type="match status" value="1"/>
</dbReference>
<reference evidence="3" key="2">
    <citation type="submission" date="2020-09" db="EMBL/GenBank/DDBJ databases">
        <authorList>
            <person name="Sun Q."/>
            <person name="Zhou Y."/>
        </authorList>
    </citation>
    <scope>NUCLEOTIDE SEQUENCE</scope>
    <source>
        <strain evidence="3">CGMCC 1.3617</strain>
    </source>
</reference>
<keyword evidence="3" id="KW-0378">Hydrolase</keyword>
<organism evidence="3 4">
    <name type="scientific">Neoroseomonas lacus</name>
    <dbReference type="NCBI Taxonomy" id="287609"/>
    <lineage>
        <taxon>Bacteria</taxon>
        <taxon>Pseudomonadati</taxon>
        <taxon>Pseudomonadota</taxon>
        <taxon>Alphaproteobacteria</taxon>
        <taxon>Acetobacterales</taxon>
        <taxon>Acetobacteraceae</taxon>
        <taxon>Neoroseomonas</taxon>
    </lineage>
</organism>
<dbReference type="GO" id="GO:0016787">
    <property type="term" value="F:hydrolase activity"/>
    <property type="evidence" value="ECO:0007669"/>
    <property type="project" value="UniProtKB-KW"/>
</dbReference>
<feature type="domain" description="Endonuclease/exonuclease/phosphatase" evidence="2">
    <location>
        <begin position="24"/>
        <end position="279"/>
    </location>
</feature>
<dbReference type="Gene3D" id="3.60.10.10">
    <property type="entry name" value="Endonuclease/exonuclease/phosphatase"/>
    <property type="match status" value="1"/>
</dbReference>
<evidence type="ECO:0000259" key="2">
    <source>
        <dbReference type="Pfam" id="PF03372"/>
    </source>
</evidence>
<dbReference type="AlphaFoldDB" id="A0A917KV36"/>
<feature type="signal peptide" evidence="1">
    <location>
        <begin position="1"/>
        <end position="18"/>
    </location>
</feature>
<proteinExistence type="predicted"/>
<accession>A0A917KV36</accession>
<protein>
    <submittedName>
        <fullName evidence="3">Hydrolase</fullName>
    </submittedName>
</protein>
<evidence type="ECO:0000313" key="3">
    <source>
        <dbReference type="EMBL" id="GGJ29457.1"/>
    </source>
</evidence>
<dbReference type="EMBL" id="BMKW01000010">
    <property type="protein sequence ID" value="GGJ29457.1"/>
    <property type="molecule type" value="Genomic_DNA"/>
</dbReference>
<dbReference type="Proteomes" id="UP000661507">
    <property type="component" value="Unassembled WGS sequence"/>
</dbReference>
<dbReference type="SUPFAM" id="SSF56219">
    <property type="entry name" value="DNase I-like"/>
    <property type="match status" value="1"/>
</dbReference>
<gene>
    <name evidence="3" type="ORF">GCM10011320_40930</name>
</gene>
<reference evidence="3" key="1">
    <citation type="journal article" date="2014" name="Int. J. Syst. Evol. Microbiol.">
        <title>Complete genome sequence of Corynebacterium casei LMG S-19264T (=DSM 44701T), isolated from a smear-ripened cheese.</title>
        <authorList>
            <consortium name="US DOE Joint Genome Institute (JGI-PGF)"/>
            <person name="Walter F."/>
            <person name="Albersmeier A."/>
            <person name="Kalinowski J."/>
            <person name="Ruckert C."/>
        </authorList>
    </citation>
    <scope>NUCLEOTIDE SEQUENCE</scope>
    <source>
        <strain evidence="3">CGMCC 1.3617</strain>
    </source>
</reference>
<name>A0A917KV36_9PROT</name>
<dbReference type="InterPro" id="IPR036691">
    <property type="entry name" value="Endo/exonu/phosph_ase_sf"/>
</dbReference>
<keyword evidence="1" id="KW-0732">Signal</keyword>
<comment type="caution">
    <text evidence="3">The sequence shown here is derived from an EMBL/GenBank/DDBJ whole genome shotgun (WGS) entry which is preliminary data.</text>
</comment>